<dbReference type="InterPro" id="IPR010987">
    <property type="entry name" value="Glutathione-S-Trfase_C-like"/>
</dbReference>
<dbReference type="SUPFAM" id="SSF52833">
    <property type="entry name" value="Thioredoxin-like"/>
    <property type="match status" value="1"/>
</dbReference>
<dbReference type="SFLD" id="SFLDG01150">
    <property type="entry name" value="Main.1:_Beta-like"/>
    <property type="match status" value="1"/>
</dbReference>
<dbReference type="OrthoDB" id="5740960at2"/>
<evidence type="ECO:0000313" key="5">
    <source>
        <dbReference type="Proteomes" id="UP000035909"/>
    </source>
</evidence>
<evidence type="ECO:0000313" key="4">
    <source>
        <dbReference type="EMBL" id="KLV10381.1"/>
    </source>
</evidence>
<dbReference type="InterPro" id="IPR036249">
    <property type="entry name" value="Thioredoxin-like_sf"/>
</dbReference>
<dbReference type="SUPFAM" id="SSF47616">
    <property type="entry name" value="GST C-terminal domain-like"/>
    <property type="match status" value="1"/>
</dbReference>
<dbReference type="Proteomes" id="UP000035909">
    <property type="component" value="Unassembled WGS sequence"/>
</dbReference>
<protein>
    <submittedName>
        <fullName evidence="4">Glutathione S-transferase</fullName>
    </submittedName>
</protein>
<evidence type="ECO:0000259" key="2">
    <source>
        <dbReference type="PROSITE" id="PS50404"/>
    </source>
</evidence>
<dbReference type="PATRIC" id="fig|320778.3.peg.1615"/>
<dbReference type="InterPro" id="IPR036282">
    <property type="entry name" value="Glutathione-S-Trfase_C_sf"/>
</dbReference>
<keyword evidence="4" id="KW-0808">Transferase</keyword>
<evidence type="ECO:0000256" key="1">
    <source>
        <dbReference type="RuleBase" id="RU003494"/>
    </source>
</evidence>
<dbReference type="InterPro" id="IPR004045">
    <property type="entry name" value="Glutathione_S-Trfase_N"/>
</dbReference>
<keyword evidence="5" id="KW-1185">Reference proteome</keyword>
<dbReference type="PANTHER" id="PTHR44051:SF8">
    <property type="entry name" value="GLUTATHIONE S-TRANSFERASE GSTA"/>
    <property type="match status" value="1"/>
</dbReference>
<dbReference type="SFLD" id="SFLDG00358">
    <property type="entry name" value="Main_(cytGST)"/>
    <property type="match status" value="1"/>
</dbReference>
<dbReference type="CDD" id="cd03057">
    <property type="entry name" value="GST_N_Beta"/>
    <property type="match status" value="1"/>
</dbReference>
<comment type="caution">
    <text evidence="4">The sequence shown here is derived from an EMBL/GenBank/DDBJ whole genome shotgun (WGS) entry which is preliminary data.</text>
</comment>
<gene>
    <name evidence="4" type="ORF">ABT57_07465</name>
</gene>
<accession>A0A0J1HFI4</accession>
<dbReference type="AlphaFoldDB" id="A0A0J1HFI4"/>
<dbReference type="GO" id="GO:0016740">
    <property type="term" value="F:transferase activity"/>
    <property type="evidence" value="ECO:0007669"/>
    <property type="project" value="UniProtKB-KW"/>
</dbReference>
<dbReference type="SFLD" id="SFLDS00019">
    <property type="entry name" value="Glutathione_Transferase_(cytos"/>
    <property type="match status" value="1"/>
</dbReference>
<dbReference type="Gene3D" id="3.40.30.10">
    <property type="entry name" value="Glutaredoxin"/>
    <property type="match status" value="1"/>
</dbReference>
<dbReference type="InterPro" id="IPR040079">
    <property type="entry name" value="Glutathione_S-Trfase"/>
</dbReference>
<dbReference type="EMBL" id="LDOU01000006">
    <property type="protein sequence ID" value="KLV10381.1"/>
    <property type="molecule type" value="Genomic_DNA"/>
</dbReference>
<organism evidence="4 5">
    <name type="scientific">Photobacterium ganghwense</name>
    <dbReference type="NCBI Taxonomy" id="320778"/>
    <lineage>
        <taxon>Bacteria</taxon>
        <taxon>Pseudomonadati</taxon>
        <taxon>Pseudomonadota</taxon>
        <taxon>Gammaproteobacteria</taxon>
        <taxon>Vibrionales</taxon>
        <taxon>Vibrionaceae</taxon>
        <taxon>Photobacterium</taxon>
    </lineage>
</organism>
<proteinExistence type="inferred from homology"/>
<comment type="similarity">
    <text evidence="1">Belongs to the GST superfamily.</text>
</comment>
<evidence type="ECO:0000259" key="3">
    <source>
        <dbReference type="PROSITE" id="PS50405"/>
    </source>
</evidence>
<feature type="domain" description="GST N-terminal" evidence="2">
    <location>
        <begin position="1"/>
        <end position="80"/>
    </location>
</feature>
<dbReference type="PROSITE" id="PS50404">
    <property type="entry name" value="GST_NTER"/>
    <property type="match status" value="1"/>
</dbReference>
<dbReference type="RefSeq" id="WP_047884546.1">
    <property type="nucleotide sequence ID" value="NZ_CP071326.1"/>
</dbReference>
<dbReference type="PANTHER" id="PTHR44051">
    <property type="entry name" value="GLUTATHIONE S-TRANSFERASE-RELATED"/>
    <property type="match status" value="1"/>
</dbReference>
<reference evidence="4 5" key="1">
    <citation type="submission" date="2015-05" db="EMBL/GenBank/DDBJ databases">
        <title>Photobacterium galathea sp. nov.</title>
        <authorList>
            <person name="Machado H."/>
            <person name="Gram L."/>
        </authorList>
    </citation>
    <scope>NUCLEOTIDE SEQUENCE [LARGE SCALE GENOMIC DNA]</scope>
    <source>
        <strain evidence="4 5">DSM 22954</strain>
    </source>
</reference>
<dbReference type="Pfam" id="PF00043">
    <property type="entry name" value="GST_C"/>
    <property type="match status" value="1"/>
</dbReference>
<dbReference type="STRING" id="320778.ABT57_07465"/>
<dbReference type="CDD" id="cd03188">
    <property type="entry name" value="GST_C_Beta"/>
    <property type="match status" value="1"/>
</dbReference>
<feature type="domain" description="GST C-terminal" evidence="3">
    <location>
        <begin position="86"/>
        <end position="211"/>
    </location>
</feature>
<dbReference type="InterPro" id="IPR004046">
    <property type="entry name" value="GST_C"/>
</dbReference>
<sequence length="222" mass="25140">MYQLYYYPNNASLAPHFLLYHMGLEYELLLVDKKSNAQKSADYLKLNPAGRIPTLIDNGMAIFESPAICIHLCEQHPEYGLIPHLGTPERPLFFQWLAYLNNTLQAELMVRYYPHRHTNDESTIPNIIAAQDERISEALTVIDEQLAGKPYLLGEHLTACDFFLFMLAEWSLPVKKSPMHFPHLSAFLMKMAAHPTVQAVCTIEEMDLTPFNGDGGGDSGKN</sequence>
<name>A0A0J1HFI4_9GAMM</name>
<dbReference type="PROSITE" id="PS50405">
    <property type="entry name" value="GST_CTER"/>
    <property type="match status" value="1"/>
</dbReference>
<dbReference type="Pfam" id="PF02798">
    <property type="entry name" value="GST_N"/>
    <property type="match status" value="1"/>
</dbReference>
<dbReference type="Gene3D" id="1.20.1050.10">
    <property type="match status" value="1"/>
</dbReference>